<reference evidence="1" key="1">
    <citation type="submission" date="2023-07" db="EMBL/GenBank/DDBJ databases">
        <authorList>
            <person name="Kim M."/>
        </authorList>
    </citation>
    <scope>NUCLEOTIDE SEQUENCE</scope>
    <source>
        <strain evidence="1">BIUV-7</strain>
    </source>
</reference>
<proteinExistence type="predicted"/>
<gene>
    <name evidence="1" type="ORF">Q4F19_20485</name>
</gene>
<name>A0ABT8YFZ5_9SPHN</name>
<accession>A0ABT8YFZ5</accession>
<sequence length="55" mass="6138">MPPTDKNQMTYLQRRLAEEQAKAASSSCLVRAVHRDFAEAYQKKIEVIGRGSADA</sequence>
<protein>
    <submittedName>
        <fullName evidence="1">Uncharacterized protein</fullName>
    </submittedName>
</protein>
<dbReference type="RefSeq" id="WP_303546603.1">
    <property type="nucleotide sequence ID" value="NZ_JAUOTP010000012.1"/>
</dbReference>
<organism evidence="1 2">
    <name type="scientific">Sphingomonas natans</name>
    <dbReference type="NCBI Taxonomy" id="3063330"/>
    <lineage>
        <taxon>Bacteria</taxon>
        <taxon>Pseudomonadati</taxon>
        <taxon>Pseudomonadota</taxon>
        <taxon>Alphaproteobacteria</taxon>
        <taxon>Sphingomonadales</taxon>
        <taxon>Sphingomonadaceae</taxon>
        <taxon>Sphingomonas</taxon>
    </lineage>
</organism>
<dbReference type="Proteomes" id="UP001169764">
    <property type="component" value="Unassembled WGS sequence"/>
</dbReference>
<evidence type="ECO:0000313" key="2">
    <source>
        <dbReference type="Proteomes" id="UP001169764"/>
    </source>
</evidence>
<dbReference type="EMBL" id="JAUOTP010000012">
    <property type="protein sequence ID" value="MDO6416774.1"/>
    <property type="molecule type" value="Genomic_DNA"/>
</dbReference>
<comment type="caution">
    <text evidence="1">The sequence shown here is derived from an EMBL/GenBank/DDBJ whole genome shotgun (WGS) entry which is preliminary data.</text>
</comment>
<keyword evidence="2" id="KW-1185">Reference proteome</keyword>
<evidence type="ECO:0000313" key="1">
    <source>
        <dbReference type="EMBL" id="MDO6416774.1"/>
    </source>
</evidence>